<sequence>MYRFLILGCLSLTYARLQKQHGSQGITRELASLVPAEALPSKRGAGNNQVKGGSIEISNYFEENFEGPSVLPDDPARKAFAEKLLSYSNSFYGGVISSFMANGVGKTGAAFDYLEDALGKFDDGPFFLGQFSLEVNKIKAYTATRFDPDKLLATLKRRFKALF</sequence>
<dbReference type="RefSeq" id="XP_071920790.1">
    <property type="nucleotide sequence ID" value="XM_072064689.1"/>
</dbReference>
<feature type="chain" id="PRO_5047276196" evidence="1">
    <location>
        <begin position="16"/>
        <end position="163"/>
    </location>
</feature>
<dbReference type="PANTHER" id="PTHR44328:SF11">
    <property type="entry name" value="GLUTATHIONE S-TRANSFERASE L2, CHLOROPLASTIC"/>
    <property type="match status" value="1"/>
</dbReference>
<dbReference type="Gene3D" id="1.20.1050.10">
    <property type="match status" value="1"/>
</dbReference>
<accession>A0ABM4VMM2</accession>
<dbReference type="PANTHER" id="PTHR44328">
    <property type="entry name" value="GLUTATHIONE S-TRANSFERASE L1"/>
    <property type="match status" value="1"/>
</dbReference>
<evidence type="ECO:0000313" key="2">
    <source>
        <dbReference type="Proteomes" id="UP001652660"/>
    </source>
</evidence>
<keyword evidence="2" id="KW-1185">Reference proteome</keyword>
<organism evidence="2 3">
    <name type="scientific">Coffea arabica</name>
    <name type="common">Arabian coffee</name>
    <dbReference type="NCBI Taxonomy" id="13443"/>
    <lineage>
        <taxon>Eukaryota</taxon>
        <taxon>Viridiplantae</taxon>
        <taxon>Streptophyta</taxon>
        <taxon>Embryophyta</taxon>
        <taxon>Tracheophyta</taxon>
        <taxon>Spermatophyta</taxon>
        <taxon>Magnoliopsida</taxon>
        <taxon>eudicotyledons</taxon>
        <taxon>Gunneridae</taxon>
        <taxon>Pentapetalae</taxon>
        <taxon>asterids</taxon>
        <taxon>lamiids</taxon>
        <taxon>Gentianales</taxon>
        <taxon>Rubiaceae</taxon>
        <taxon>Ixoroideae</taxon>
        <taxon>Gardenieae complex</taxon>
        <taxon>Bertiereae - Coffeeae clade</taxon>
        <taxon>Coffeeae</taxon>
        <taxon>Coffea</taxon>
    </lineage>
</organism>
<feature type="signal peptide" evidence="1">
    <location>
        <begin position="1"/>
        <end position="15"/>
    </location>
</feature>
<name>A0ABM4VMM2_COFAR</name>
<protein>
    <submittedName>
        <fullName evidence="3">Protein IN2-1 homolog B-like</fullName>
    </submittedName>
</protein>
<keyword evidence="1" id="KW-0732">Signal</keyword>
<dbReference type="InterPro" id="IPR044629">
    <property type="entry name" value="GSTL1/2/3"/>
</dbReference>
<reference evidence="3" key="1">
    <citation type="submission" date="2025-08" db="UniProtKB">
        <authorList>
            <consortium name="RefSeq"/>
        </authorList>
    </citation>
    <scope>IDENTIFICATION</scope>
    <source>
        <tissue evidence="3">Leaves</tissue>
    </source>
</reference>
<evidence type="ECO:0000256" key="1">
    <source>
        <dbReference type="SAM" id="SignalP"/>
    </source>
</evidence>
<dbReference type="InterPro" id="IPR036282">
    <property type="entry name" value="Glutathione-S-Trfase_C_sf"/>
</dbReference>
<gene>
    <name evidence="3" type="primary">LOC140014249</name>
</gene>
<proteinExistence type="predicted"/>
<dbReference type="GeneID" id="140014249"/>
<dbReference type="SUPFAM" id="SSF47616">
    <property type="entry name" value="GST C-terminal domain-like"/>
    <property type="match status" value="1"/>
</dbReference>
<evidence type="ECO:0000313" key="3">
    <source>
        <dbReference type="RefSeq" id="XP_071920790.1"/>
    </source>
</evidence>
<dbReference type="Proteomes" id="UP001652660">
    <property type="component" value="Chromosome 9c"/>
</dbReference>